<evidence type="ECO:0000313" key="3">
    <source>
        <dbReference type="Proteomes" id="UP000276133"/>
    </source>
</evidence>
<comment type="caution">
    <text evidence="2">The sequence shown here is derived from an EMBL/GenBank/DDBJ whole genome shotgun (WGS) entry which is preliminary data.</text>
</comment>
<proteinExistence type="predicted"/>
<dbReference type="Proteomes" id="UP000276133">
    <property type="component" value="Unassembled WGS sequence"/>
</dbReference>
<dbReference type="EMBL" id="REGN01002307">
    <property type="protein sequence ID" value="RNA28936.1"/>
    <property type="molecule type" value="Genomic_DNA"/>
</dbReference>
<sequence>MILTLKLKKSRYLYTRKRVVLEKYATLKVLLKRSPKRVGLDAPKMLKEHSSNKRQGMSYQ</sequence>
<feature type="region of interest" description="Disordered" evidence="1">
    <location>
        <begin position="41"/>
        <end position="60"/>
    </location>
</feature>
<organism evidence="2 3">
    <name type="scientific">Brachionus plicatilis</name>
    <name type="common">Marine rotifer</name>
    <name type="synonym">Brachionus muelleri</name>
    <dbReference type="NCBI Taxonomy" id="10195"/>
    <lineage>
        <taxon>Eukaryota</taxon>
        <taxon>Metazoa</taxon>
        <taxon>Spiralia</taxon>
        <taxon>Gnathifera</taxon>
        <taxon>Rotifera</taxon>
        <taxon>Eurotatoria</taxon>
        <taxon>Monogononta</taxon>
        <taxon>Pseudotrocha</taxon>
        <taxon>Ploima</taxon>
        <taxon>Brachionidae</taxon>
        <taxon>Brachionus</taxon>
    </lineage>
</organism>
<gene>
    <name evidence="2" type="ORF">BpHYR1_037532</name>
</gene>
<protein>
    <submittedName>
        <fullName evidence="2">Uncharacterized protein</fullName>
    </submittedName>
</protein>
<evidence type="ECO:0000313" key="2">
    <source>
        <dbReference type="EMBL" id="RNA28936.1"/>
    </source>
</evidence>
<dbReference type="AlphaFoldDB" id="A0A3M7RZG7"/>
<reference evidence="2 3" key="1">
    <citation type="journal article" date="2018" name="Sci. Rep.">
        <title>Genomic signatures of local adaptation to the degree of environmental predictability in rotifers.</title>
        <authorList>
            <person name="Franch-Gras L."/>
            <person name="Hahn C."/>
            <person name="Garcia-Roger E.M."/>
            <person name="Carmona M.J."/>
            <person name="Serra M."/>
            <person name="Gomez A."/>
        </authorList>
    </citation>
    <scope>NUCLEOTIDE SEQUENCE [LARGE SCALE GENOMIC DNA]</scope>
    <source>
        <strain evidence="2">HYR1</strain>
    </source>
</reference>
<accession>A0A3M7RZG7</accession>
<name>A0A3M7RZG7_BRAPC</name>
<keyword evidence="3" id="KW-1185">Reference proteome</keyword>
<evidence type="ECO:0000256" key="1">
    <source>
        <dbReference type="SAM" id="MobiDB-lite"/>
    </source>
</evidence>